<accession>A0ABM0UTV2</accession>
<protein>
    <submittedName>
        <fullName evidence="3">Uncharacterized protein LOC104729089</fullName>
    </submittedName>
</protein>
<dbReference type="RefSeq" id="XP_010446284.1">
    <property type="nucleotide sequence ID" value="XM_010447982.1"/>
</dbReference>
<reference evidence="3" key="2">
    <citation type="submission" date="2025-08" db="UniProtKB">
        <authorList>
            <consortium name="RefSeq"/>
        </authorList>
    </citation>
    <scope>IDENTIFICATION</scope>
    <source>
        <tissue evidence="3">Leaf</tissue>
    </source>
</reference>
<sequence>MDQPVEEIDGLQTVPIPDSVFEDTHPLWEDFLVGRFLTKVPFVEGIHTLVNKIWTLGDKTVKINVFVMNVKTVRFRIKDERTRSSVLRRGMWNLCGVHVVLSKWSPIVDMEQDEITTIPLWVIVKNVPPKYFSWKVLSAITSPLGVPKKLYPDTEACTTFDEAKVFVEVDLTKSLPKNFSFKSEKEGDTVVEFVYHRLPPRCTLCTKWVHQNSDCLQKKNVIVAVTDPNGDKSPHPGGLREDLQSRNDKMVIGGEPKTTLVETEHKESENHSDEETGIEDLGWITPTKSTRSPIKTSVPRFW</sequence>
<dbReference type="InterPro" id="IPR040256">
    <property type="entry name" value="At4g02000-like"/>
</dbReference>
<dbReference type="InterPro" id="IPR025558">
    <property type="entry name" value="DUF4283"/>
</dbReference>
<organism evidence="2 3">
    <name type="scientific">Camelina sativa</name>
    <name type="common">False flax</name>
    <name type="synonym">Myagrum sativum</name>
    <dbReference type="NCBI Taxonomy" id="90675"/>
    <lineage>
        <taxon>Eukaryota</taxon>
        <taxon>Viridiplantae</taxon>
        <taxon>Streptophyta</taxon>
        <taxon>Embryophyta</taxon>
        <taxon>Tracheophyta</taxon>
        <taxon>Spermatophyta</taxon>
        <taxon>Magnoliopsida</taxon>
        <taxon>eudicotyledons</taxon>
        <taxon>Gunneridae</taxon>
        <taxon>Pentapetalae</taxon>
        <taxon>rosids</taxon>
        <taxon>malvids</taxon>
        <taxon>Brassicales</taxon>
        <taxon>Brassicaceae</taxon>
        <taxon>Camelineae</taxon>
        <taxon>Camelina</taxon>
    </lineage>
</organism>
<reference evidence="2" key="1">
    <citation type="journal article" date="2014" name="Nat. Commun.">
        <title>The emerging biofuel crop Camelina sativa retains a highly undifferentiated hexaploid genome structure.</title>
        <authorList>
            <person name="Kagale S."/>
            <person name="Koh C."/>
            <person name="Nixon J."/>
            <person name="Bollina V."/>
            <person name="Clarke W.E."/>
            <person name="Tuteja R."/>
            <person name="Spillane C."/>
            <person name="Robinson S.J."/>
            <person name="Links M.G."/>
            <person name="Clarke C."/>
            <person name="Higgins E.E."/>
            <person name="Huebert T."/>
            <person name="Sharpe A.G."/>
            <person name="Parkin I.A."/>
        </authorList>
    </citation>
    <scope>NUCLEOTIDE SEQUENCE [LARGE SCALE GENOMIC DNA]</scope>
    <source>
        <strain evidence="2">cv. DH55</strain>
    </source>
</reference>
<dbReference type="Pfam" id="PF14111">
    <property type="entry name" value="DUF4283"/>
    <property type="match status" value="1"/>
</dbReference>
<feature type="domain" description="DUF4283" evidence="1">
    <location>
        <begin position="27"/>
        <end position="111"/>
    </location>
</feature>
<name>A0ABM0UTV2_CAMSA</name>
<evidence type="ECO:0000313" key="3">
    <source>
        <dbReference type="RefSeq" id="XP_010446284.1"/>
    </source>
</evidence>
<dbReference type="GeneID" id="104729089"/>
<evidence type="ECO:0000259" key="1">
    <source>
        <dbReference type="Pfam" id="PF14111"/>
    </source>
</evidence>
<gene>
    <name evidence="3" type="primary">LOC104729089</name>
</gene>
<dbReference type="Proteomes" id="UP000694864">
    <property type="component" value="Chromosome 11"/>
</dbReference>
<dbReference type="PANTHER" id="PTHR31286">
    <property type="entry name" value="GLYCINE-RICH CELL WALL STRUCTURAL PROTEIN 1.8-LIKE"/>
    <property type="match status" value="1"/>
</dbReference>
<proteinExistence type="predicted"/>
<evidence type="ECO:0000313" key="2">
    <source>
        <dbReference type="Proteomes" id="UP000694864"/>
    </source>
</evidence>
<keyword evidence="2" id="KW-1185">Reference proteome</keyword>
<dbReference type="PANTHER" id="PTHR31286:SF148">
    <property type="entry name" value="DUF4283 DOMAIN-CONTAINING PROTEIN"/>
    <property type="match status" value="1"/>
</dbReference>